<keyword evidence="1" id="KW-0732">Signal</keyword>
<evidence type="ECO:0008006" key="4">
    <source>
        <dbReference type="Google" id="ProtNLM"/>
    </source>
</evidence>
<dbReference type="EMBL" id="AAOW01000052">
    <property type="protein sequence ID" value="EAR59459.1"/>
    <property type="molecule type" value="Genomic_DNA"/>
</dbReference>
<dbReference type="AlphaFoldDB" id="A0A7U8C1G6"/>
<dbReference type="InterPro" id="IPR032331">
    <property type="entry name" value="DUF4856"/>
</dbReference>
<evidence type="ECO:0000313" key="2">
    <source>
        <dbReference type="EMBL" id="EAR59459.1"/>
    </source>
</evidence>
<name>A0A7U8C1G6_NEPCE</name>
<protein>
    <recommendedName>
        <fullName evidence="4">DUF4856 domain-containing protein</fullName>
    </recommendedName>
</protein>
<dbReference type="Proteomes" id="UP000002171">
    <property type="component" value="Unassembled WGS sequence"/>
</dbReference>
<reference evidence="2 3" key="1">
    <citation type="submission" date="2006-02" db="EMBL/GenBank/DDBJ databases">
        <authorList>
            <person name="Pinhassi J."/>
            <person name="Pedros-Alio C."/>
            <person name="Ferriera S."/>
            <person name="Johnson J."/>
            <person name="Kravitz S."/>
            <person name="Halpern A."/>
            <person name="Remington K."/>
            <person name="Beeson K."/>
            <person name="Tran B."/>
            <person name="Rogers Y.-H."/>
            <person name="Friedman R."/>
            <person name="Venter J.C."/>
        </authorList>
    </citation>
    <scope>NUCLEOTIDE SEQUENCE [LARGE SCALE GENOMIC DNA]</scope>
    <source>
        <strain evidence="2 3">MED92</strain>
    </source>
</reference>
<evidence type="ECO:0000256" key="1">
    <source>
        <dbReference type="SAM" id="SignalP"/>
    </source>
</evidence>
<sequence>MKLKVIVSAVALAAASQSFAAQNYADFPVTVKDYKGDAKHSVAYTGQAARQVLHTSLKKLAGKGNGQPNEELKAQMLAYYAGKDAGRDIIAPATKGGFVVAEIKVDELSKKKNLAGKTYKGAVAGWPGNMTGEEVLTFMIEKAAVANKGYDPLAGYDYAQLISKFAMGAVFYNQAVDNYLDEKLEADTKPNNKAYKEGKPYTGKEHVWDEAFGYFGAPANALSLAPKQAYSVAKQKDDAFALADANKDGKVSLYNEMVFAHAYYAAGADKSGKTNYFHTITQAFIDGRQLITDAKGEALTDAQRSKLKGYAKTIEANWEKVIAEAVFKYAGSTYKDLQKLDKLIESNGDVAKEFRKYAKHWGELKGFAMALQTGKKNLGGTAVKLNRLIGFSPVLLGNTQVTGIDAKGNYVQSSSITMKEYMLHMLKVQKLMVDEFGVEARSNDVMADLGGLADKLSSGASVEND</sequence>
<organism evidence="2 3">
    <name type="scientific">Neptuniibacter caesariensis</name>
    <dbReference type="NCBI Taxonomy" id="207954"/>
    <lineage>
        <taxon>Bacteria</taxon>
        <taxon>Pseudomonadati</taxon>
        <taxon>Pseudomonadota</taxon>
        <taxon>Gammaproteobacteria</taxon>
        <taxon>Oceanospirillales</taxon>
        <taxon>Oceanospirillaceae</taxon>
        <taxon>Neptuniibacter</taxon>
    </lineage>
</organism>
<proteinExistence type="predicted"/>
<dbReference type="OrthoDB" id="5498726at2"/>
<feature type="chain" id="PRO_5031359851" description="DUF4856 domain-containing protein" evidence="1">
    <location>
        <begin position="21"/>
        <end position="465"/>
    </location>
</feature>
<evidence type="ECO:0000313" key="3">
    <source>
        <dbReference type="Proteomes" id="UP000002171"/>
    </source>
</evidence>
<accession>A0A7U8C1G6</accession>
<comment type="caution">
    <text evidence="2">The sequence shown here is derived from an EMBL/GenBank/DDBJ whole genome shotgun (WGS) entry which is preliminary data.</text>
</comment>
<dbReference type="Pfam" id="PF16148">
    <property type="entry name" value="DUF4856"/>
    <property type="match status" value="1"/>
</dbReference>
<dbReference type="RefSeq" id="WP_007020810.1">
    <property type="nucleotide sequence ID" value="NZ_CH724125.1"/>
</dbReference>
<feature type="signal peptide" evidence="1">
    <location>
        <begin position="1"/>
        <end position="20"/>
    </location>
</feature>
<gene>
    <name evidence="2" type="ORF">MED92_15715</name>
</gene>
<keyword evidence="3" id="KW-1185">Reference proteome</keyword>